<feature type="transmembrane region" description="Helical" evidence="1">
    <location>
        <begin position="444"/>
        <end position="461"/>
    </location>
</feature>
<protein>
    <submittedName>
        <fullName evidence="2">Uncharacterized protein</fullName>
    </submittedName>
</protein>
<accession>A0A3G2L1I0</accession>
<feature type="transmembrane region" description="Helical" evidence="1">
    <location>
        <begin position="115"/>
        <end position="136"/>
    </location>
</feature>
<name>A0A3G2L1I0_9FLAO</name>
<keyword evidence="1" id="KW-1133">Transmembrane helix</keyword>
<dbReference type="RefSeq" id="WP_121847162.1">
    <property type="nucleotide sequence ID" value="NZ_CP032050.1"/>
</dbReference>
<feature type="transmembrane region" description="Helical" evidence="1">
    <location>
        <begin position="27"/>
        <end position="51"/>
    </location>
</feature>
<feature type="transmembrane region" description="Helical" evidence="1">
    <location>
        <begin position="306"/>
        <end position="326"/>
    </location>
</feature>
<feature type="transmembrane region" description="Helical" evidence="1">
    <location>
        <begin position="63"/>
        <end position="82"/>
    </location>
</feature>
<evidence type="ECO:0000313" key="3">
    <source>
        <dbReference type="Proteomes" id="UP000276309"/>
    </source>
</evidence>
<dbReference type="Proteomes" id="UP000276309">
    <property type="component" value="Chromosome"/>
</dbReference>
<feature type="transmembrane region" description="Helical" evidence="1">
    <location>
        <begin position="375"/>
        <end position="395"/>
    </location>
</feature>
<dbReference type="AlphaFoldDB" id="A0A3G2L1I0"/>
<sequence length="489" mass="56314">MIKHFTNLQWKSFFRSSSFGKGLAMKIFMGFLGVYLLVSLAMAGVGMYFALEKIFPDDDPFLMVNRFIIYSFLLEIFVRYFFQKLPVMDVKPFLTLPVKKSAITHYILGRSALSFYNFMSLIFFLPFCVVLITKGYDRLNVIVWLLAILAIVLLINYINFLVNKSDKVLLVVASILIGCFAFEYFDVLPLTVYFGQLFYSLYEQPYWLFVPVLLLVFAYYANYSFLKRKLFLDTTLRKKTKHVVTSDMTWTRHFGHIAPFLKLDLKLIWRNKRTKTQVFISLAMIFYGLIFYTMGDFGPNSPMMVFVGIFMTGVFLMNFGQFIPSWDSEYYSMMMSQNIPLRNYLESKAKLIYVSVAVMFLLSIPYIYFGWEALAINLACALYNLGVNTPVVLLFGSLNKKRIDLAKSAVGNMQGVSAAQFLVGIPLFGLPMVLYSVLYYSASFQVAIVAMGLVGLIGFLCRKQLIDMTTKAYRNKKYRMIAGFKEKNS</sequence>
<feature type="transmembrane region" description="Helical" evidence="1">
    <location>
        <begin position="276"/>
        <end position="294"/>
    </location>
</feature>
<dbReference type="OrthoDB" id="1014144at2"/>
<dbReference type="InterPro" id="IPR043742">
    <property type="entry name" value="DUF5687"/>
</dbReference>
<gene>
    <name evidence="2" type="ORF">D1013_01290</name>
</gene>
<feature type="transmembrane region" description="Helical" evidence="1">
    <location>
        <begin position="416"/>
        <end position="438"/>
    </location>
</feature>
<organism evidence="2 3">
    <name type="scientific">Euzebyella marina</name>
    <dbReference type="NCBI Taxonomy" id="1761453"/>
    <lineage>
        <taxon>Bacteria</taxon>
        <taxon>Pseudomonadati</taxon>
        <taxon>Bacteroidota</taxon>
        <taxon>Flavobacteriia</taxon>
        <taxon>Flavobacteriales</taxon>
        <taxon>Flavobacteriaceae</taxon>
        <taxon>Euzebyella</taxon>
    </lineage>
</organism>
<dbReference type="KEGG" id="emar:D1013_01290"/>
<evidence type="ECO:0000313" key="2">
    <source>
        <dbReference type="EMBL" id="AYN66109.1"/>
    </source>
</evidence>
<dbReference type="Pfam" id="PF18940">
    <property type="entry name" value="DUF5687"/>
    <property type="match status" value="1"/>
</dbReference>
<evidence type="ECO:0000256" key="1">
    <source>
        <dbReference type="SAM" id="Phobius"/>
    </source>
</evidence>
<dbReference type="EMBL" id="CP032050">
    <property type="protein sequence ID" value="AYN66109.1"/>
    <property type="molecule type" value="Genomic_DNA"/>
</dbReference>
<feature type="transmembrane region" description="Helical" evidence="1">
    <location>
        <begin position="168"/>
        <end position="185"/>
    </location>
</feature>
<feature type="transmembrane region" description="Helical" evidence="1">
    <location>
        <begin position="351"/>
        <end position="369"/>
    </location>
</feature>
<feature type="transmembrane region" description="Helical" evidence="1">
    <location>
        <begin position="142"/>
        <end position="161"/>
    </location>
</feature>
<keyword evidence="1" id="KW-0812">Transmembrane</keyword>
<feature type="transmembrane region" description="Helical" evidence="1">
    <location>
        <begin position="205"/>
        <end position="223"/>
    </location>
</feature>
<keyword evidence="3" id="KW-1185">Reference proteome</keyword>
<reference evidence="2 3" key="1">
    <citation type="submission" date="2018-08" db="EMBL/GenBank/DDBJ databases">
        <title>The reduced genetic potential of extracellular carbohydrate catabolism in Euzebyella marina RN62, a Flavobacteriia bacterium isolated from the hadal water.</title>
        <authorList>
            <person name="Xue C."/>
        </authorList>
    </citation>
    <scope>NUCLEOTIDE SEQUENCE [LARGE SCALE GENOMIC DNA]</scope>
    <source>
        <strain evidence="2 3">RN62</strain>
    </source>
</reference>
<proteinExistence type="predicted"/>
<keyword evidence="1" id="KW-0472">Membrane</keyword>